<proteinExistence type="predicted"/>
<evidence type="ECO:0000313" key="1">
    <source>
        <dbReference type="EMBL" id="KAJ9063265.1"/>
    </source>
</evidence>
<dbReference type="EMBL" id="QTSX02004974">
    <property type="protein sequence ID" value="KAJ9063265.1"/>
    <property type="molecule type" value="Genomic_DNA"/>
</dbReference>
<organism evidence="1 2">
    <name type="scientific">Entomophthora muscae</name>
    <dbReference type="NCBI Taxonomy" id="34485"/>
    <lineage>
        <taxon>Eukaryota</taxon>
        <taxon>Fungi</taxon>
        <taxon>Fungi incertae sedis</taxon>
        <taxon>Zoopagomycota</taxon>
        <taxon>Entomophthoromycotina</taxon>
        <taxon>Entomophthoromycetes</taxon>
        <taxon>Entomophthorales</taxon>
        <taxon>Entomophthoraceae</taxon>
        <taxon>Entomophthora</taxon>
    </lineage>
</organism>
<protein>
    <submittedName>
        <fullName evidence="1">Uncharacterized protein</fullName>
    </submittedName>
</protein>
<accession>A0ACC2SLN9</accession>
<comment type="caution">
    <text evidence="1">The sequence shown here is derived from an EMBL/GenBank/DDBJ whole genome shotgun (WGS) entry which is preliminary data.</text>
</comment>
<dbReference type="Proteomes" id="UP001165960">
    <property type="component" value="Unassembled WGS sequence"/>
</dbReference>
<reference evidence="1" key="1">
    <citation type="submission" date="2022-04" db="EMBL/GenBank/DDBJ databases">
        <title>Genome of the entomopathogenic fungus Entomophthora muscae.</title>
        <authorList>
            <person name="Elya C."/>
            <person name="Lovett B.R."/>
            <person name="Lee E."/>
            <person name="Macias A.M."/>
            <person name="Hajek A.E."/>
            <person name="De Bivort B.L."/>
            <person name="Kasson M.T."/>
            <person name="De Fine Licht H.H."/>
            <person name="Stajich J.E."/>
        </authorList>
    </citation>
    <scope>NUCLEOTIDE SEQUENCE</scope>
    <source>
        <strain evidence="1">Berkeley</strain>
    </source>
</reference>
<sequence>MGRLPKLGSLTYVVIPFEGPTRTTDWRNTSSEDSHQEESLAQGWFKYPSGHWGRKFSYGRSNHKPPKADISLV</sequence>
<gene>
    <name evidence="1" type="ORF">DSO57_1001703</name>
</gene>
<name>A0ACC2SLN9_9FUNG</name>
<evidence type="ECO:0000313" key="2">
    <source>
        <dbReference type="Proteomes" id="UP001165960"/>
    </source>
</evidence>
<keyword evidence="2" id="KW-1185">Reference proteome</keyword>